<dbReference type="PANTHER" id="PTHR30480">
    <property type="entry name" value="BETA-HEXOSAMINIDASE-RELATED"/>
    <property type="match status" value="1"/>
</dbReference>
<dbReference type="PROSITE" id="PS00775">
    <property type="entry name" value="GLYCOSYL_HYDROL_F3"/>
    <property type="match status" value="1"/>
</dbReference>
<dbReference type="PANTHER" id="PTHR30480:SF13">
    <property type="entry name" value="BETA-HEXOSAMINIDASE"/>
    <property type="match status" value="1"/>
</dbReference>
<dbReference type="EC" id="3.2.1.52" evidence="3"/>
<evidence type="ECO:0000313" key="7">
    <source>
        <dbReference type="EMBL" id="QTN01425.1"/>
    </source>
</evidence>
<dbReference type="InterPro" id="IPR001764">
    <property type="entry name" value="Glyco_hydro_3_N"/>
</dbReference>
<reference evidence="7 8" key="1">
    <citation type="submission" date="2019-12" db="EMBL/GenBank/DDBJ databases">
        <title>The whole genome sequencing of a strain isolated from a Mars analog, Dalangtan Playa.</title>
        <authorList>
            <person name="Huang T."/>
        </authorList>
    </citation>
    <scope>NUCLEOTIDE SEQUENCE [LARGE SCALE GENOMIC DNA]</scope>
    <source>
        <strain evidence="7 8">DP4-553-S</strain>
    </source>
</reference>
<dbReference type="InterPro" id="IPR017853">
    <property type="entry name" value="GH"/>
</dbReference>
<evidence type="ECO:0000256" key="1">
    <source>
        <dbReference type="ARBA" id="ARBA00001231"/>
    </source>
</evidence>
<protein>
    <recommendedName>
        <fullName evidence="3">beta-N-acetylhexosaminidase</fullName>
        <ecNumber evidence="3">3.2.1.52</ecNumber>
    </recommendedName>
</protein>
<keyword evidence="8" id="KW-1185">Reference proteome</keyword>
<gene>
    <name evidence="7" type="primary">nagZ</name>
    <name evidence="7" type="ORF">ERJ70_07250</name>
</gene>
<comment type="catalytic activity">
    <reaction evidence="1">
        <text>Hydrolysis of terminal non-reducing N-acetyl-D-hexosamine residues in N-acetyl-beta-D-hexosaminides.</text>
        <dbReference type="EC" id="3.2.1.52"/>
    </reaction>
</comment>
<dbReference type="InterPro" id="IPR050226">
    <property type="entry name" value="NagZ_Beta-hexosaminidase"/>
</dbReference>
<evidence type="ECO:0000313" key="8">
    <source>
        <dbReference type="Proteomes" id="UP000665043"/>
    </source>
</evidence>
<evidence type="ECO:0000256" key="4">
    <source>
        <dbReference type="ARBA" id="ARBA00022801"/>
    </source>
</evidence>
<dbReference type="InterPro" id="IPR019800">
    <property type="entry name" value="Glyco_hydro_3_AS"/>
</dbReference>
<dbReference type="Proteomes" id="UP000665043">
    <property type="component" value="Chromosome"/>
</dbReference>
<accession>A0ABX7VZ22</accession>
<evidence type="ECO:0000256" key="5">
    <source>
        <dbReference type="ARBA" id="ARBA00023295"/>
    </source>
</evidence>
<evidence type="ECO:0000259" key="6">
    <source>
        <dbReference type="Pfam" id="PF00933"/>
    </source>
</evidence>
<dbReference type="SUPFAM" id="SSF51445">
    <property type="entry name" value="(Trans)glycosidases"/>
    <property type="match status" value="1"/>
</dbReference>
<dbReference type="EMBL" id="CP046956">
    <property type="protein sequence ID" value="QTN01425.1"/>
    <property type="molecule type" value="Genomic_DNA"/>
</dbReference>
<keyword evidence="5 7" id="KW-0326">Glycosidase</keyword>
<evidence type="ECO:0000256" key="3">
    <source>
        <dbReference type="ARBA" id="ARBA00012663"/>
    </source>
</evidence>
<feature type="domain" description="Glycoside hydrolase family 3 N-terminal" evidence="6">
    <location>
        <begin position="22"/>
        <end position="343"/>
    </location>
</feature>
<evidence type="ECO:0000256" key="2">
    <source>
        <dbReference type="ARBA" id="ARBA00005336"/>
    </source>
</evidence>
<sequence length="375" mass="41866">MESDNCQFDEQSASAFIERMSLSEKIGQMVIAGISGTAMGEQENSLVDDYHIGGFIFYAKNLESPEQTSIFLNQLKAENKKNKLPLLLSVDQEGGRISRLPGDIVKLPSNKWIGQLDKSDFSHRVGEILGKELNEFGFNMNFAPVLDVNSNPDNPVIGDRSYSDDPKIVSKLGIQTMKGIQSKQVIPVIKHFPGHGDTSVDSHYQLPKVNKTLQQLEKLELIPFRRAIDQGAEVVMIAHILLPHLDETYPASISKKVITDLLRNRLDYDGLVMTDDMTMEAIIDNFEIGQASVDSVLAGSDVILVAHDYQKAVRVIDALRTAVENGEISEKRINESVKRIIRLKQQYGLKDDPVNKVDITSLNQSINTLLNKYDQ</sequence>
<keyword evidence="4 7" id="KW-0378">Hydrolase</keyword>
<proteinExistence type="inferred from homology"/>
<dbReference type="Pfam" id="PF00933">
    <property type="entry name" value="Glyco_hydro_3"/>
    <property type="match status" value="1"/>
</dbReference>
<dbReference type="Gene3D" id="3.20.20.300">
    <property type="entry name" value="Glycoside hydrolase, family 3, N-terminal domain"/>
    <property type="match status" value="1"/>
</dbReference>
<organism evidence="7 8">
    <name type="scientific">Sediminibacillus dalangtanensis</name>
    <dbReference type="NCBI Taxonomy" id="2729421"/>
    <lineage>
        <taxon>Bacteria</taxon>
        <taxon>Bacillati</taxon>
        <taxon>Bacillota</taxon>
        <taxon>Bacilli</taxon>
        <taxon>Bacillales</taxon>
        <taxon>Bacillaceae</taxon>
        <taxon>Sediminibacillus</taxon>
    </lineage>
</organism>
<name>A0ABX7VZ22_9BACI</name>
<dbReference type="NCBIfam" id="NF003740">
    <property type="entry name" value="PRK05337.1"/>
    <property type="match status" value="1"/>
</dbReference>
<comment type="similarity">
    <text evidence="2">Belongs to the glycosyl hydrolase 3 family.</text>
</comment>
<dbReference type="InterPro" id="IPR036962">
    <property type="entry name" value="Glyco_hydro_3_N_sf"/>
</dbReference>
<dbReference type="GO" id="GO:0004563">
    <property type="term" value="F:beta-N-acetylhexosaminidase activity"/>
    <property type="evidence" value="ECO:0007669"/>
    <property type="project" value="UniProtKB-EC"/>
</dbReference>